<feature type="domain" description="Essential protein Yae1 N-terminal" evidence="8">
    <location>
        <begin position="59"/>
        <end position="97"/>
    </location>
</feature>
<keyword evidence="7" id="KW-0539">Nucleus</keyword>
<protein>
    <recommendedName>
        <fullName evidence="5">Protein YAE1</fullName>
    </recommendedName>
    <alternativeName>
        <fullName evidence="4">Protein yae1</fullName>
    </alternativeName>
</protein>
<evidence type="ECO:0000256" key="3">
    <source>
        <dbReference type="ARBA" id="ARBA00007096"/>
    </source>
</evidence>
<dbReference type="OrthoDB" id="20086at2759"/>
<dbReference type="EMBL" id="GL883108">
    <property type="protein sequence ID" value="EGG06484.1"/>
    <property type="molecule type" value="Genomic_DNA"/>
</dbReference>
<evidence type="ECO:0000256" key="1">
    <source>
        <dbReference type="ARBA" id="ARBA00004123"/>
    </source>
</evidence>
<name>F4RME9_MELLP</name>
<dbReference type="InterPro" id="IPR038881">
    <property type="entry name" value="Yae1-like"/>
</dbReference>
<dbReference type="PANTHER" id="PTHR18829:SF0">
    <property type="entry name" value="PROTEIN YAE1 HOMOLOG"/>
    <property type="match status" value="1"/>
</dbReference>
<dbReference type="GO" id="GO:0005737">
    <property type="term" value="C:cytoplasm"/>
    <property type="evidence" value="ECO:0007669"/>
    <property type="project" value="UniProtKB-SubCell"/>
</dbReference>
<evidence type="ECO:0000259" key="8">
    <source>
        <dbReference type="Pfam" id="PF09811"/>
    </source>
</evidence>
<evidence type="ECO:0000256" key="5">
    <source>
        <dbReference type="ARBA" id="ARBA00018400"/>
    </source>
</evidence>
<dbReference type="PANTHER" id="PTHR18829">
    <property type="entry name" value="PROTEIN YAE1 HOMOLOG"/>
    <property type="match status" value="1"/>
</dbReference>
<dbReference type="GeneID" id="18925829"/>
<evidence type="ECO:0000256" key="2">
    <source>
        <dbReference type="ARBA" id="ARBA00004496"/>
    </source>
</evidence>
<dbReference type="VEuPathDB" id="FungiDB:MELLADRAFT_116531"/>
<dbReference type="eggNOG" id="KOG4774">
    <property type="taxonomic scope" value="Eukaryota"/>
</dbReference>
<evidence type="ECO:0000256" key="7">
    <source>
        <dbReference type="ARBA" id="ARBA00023242"/>
    </source>
</evidence>
<evidence type="ECO:0000313" key="10">
    <source>
        <dbReference type="Proteomes" id="UP000001072"/>
    </source>
</evidence>
<dbReference type="HOGENOM" id="CLU_1299960_0_0_1"/>
<evidence type="ECO:0000256" key="6">
    <source>
        <dbReference type="ARBA" id="ARBA00022490"/>
    </source>
</evidence>
<dbReference type="KEGG" id="mlr:MELLADRAFT_116531"/>
<dbReference type="InParanoid" id="F4RME9"/>
<comment type="subcellular location">
    <subcellularLocation>
        <location evidence="2">Cytoplasm</location>
    </subcellularLocation>
    <subcellularLocation>
        <location evidence="1">Nucleus</location>
    </subcellularLocation>
</comment>
<dbReference type="AlphaFoldDB" id="F4RME9"/>
<accession>F4RME9</accession>
<dbReference type="RefSeq" id="XP_007410318.1">
    <property type="nucleotide sequence ID" value="XM_007410256.1"/>
</dbReference>
<sequence length="212" mass="24125">MNLPQTEQPNDLQQSDSDIWLEEDFIETSTDHQDLQTSSATRLSQIEYDRMAETFHQAGYREGISEGKLVTLQAGFDEGFSQGCELGKQLGTLRGRASGLLSFLLTITNTEDDKEDPRIDRVRKLIGDLNRCDPLPECLEQTTAKLRFRPETEQLGRKEMNENLPEIKSRPEGQQLINRCELELDELLNSIGFFEAQKKVMDSTTQLENLIG</sequence>
<dbReference type="GO" id="GO:0005634">
    <property type="term" value="C:nucleus"/>
    <property type="evidence" value="ECO:0007669"/>
    <property type="project" value="UniProtKB-SubCell"/>
</dbReference>
<dbReference type="InterPro" id="IPR019191">
    <property type="entry name" value="Essential_protein_Yae1_N"/>
</dbReference>
<keyword evidence="6" id="KW-0963">Cytoplasm</keyword>
<comment type="similarity">
    <text evidence="3">Belongs to the YAE1 family.</text>
</comment>
<evidence type="ECO:0000313" key="9">
    <source>
        <dbReference type="EMBL" id="EGG06484.1"/>
    </source>
</evidence>
<dbReference type="Pfam" id="PF09811">
    <property type="entry name" value="Yae1_N"/>
    <property type="match status" value="1"/>
</dbReference>
<gene>
    <name evidence="9" type="ORF">MELLADRAFT_116531</name>
</gene>
<keyword evidence="10" id="KW-1185">Reference proteome</keyword>
<dbReference type="Proteomes" id="UP000001072">
    <property type="component" value="Unassembled WGS sequence"/>
</dbReference>
<organism evidence="10">
    <name type="scientific">Melampsora larici-populina (strain 98AG31 / pathotype 3-4-7)</name>
    <name type="common">Poplar leaf rust fungus</name>
    <dbReference type="NCBI Taxonomy" id="747676"/>
    <lineage>
        <taxon>Eukaryota</taxon>
        <taxon>Fungi</taxon>
        <taxon>Dikarya</taxon>
        <taxon>Basidiomycota</taxon>
        <taxon>Pucciniomycotina</taxon>
        <taxon>Pucciniomycetes</taxon>
        <taxon>Pucciniales</taxon>
        <taxon>Melampsoraceae</taxon>
        <taxon>Melampsora</taxon>
    </lineage>
</organism>
<evidence type="ECO:0000256" key="4">
    <source>
        <dbReference type="ARBA" id="ARBA00017286"/>
    </source>
</evidence>
<reference evidence="10" key="1">
    <citation type="journal article" date="2011" name="Proc. Natl. Acad. Sci. U.S.A.">
        <title>Obligate biotrophy features unraveled by the genomic analysis of rust fungi.</title>
        <authorList>
            <person name="Duplessis S."/>
            <person name="Cuomo C.A."/>
            <person name="Lin Y.-C."/>
            <person name="Aerts A."/>
            <person name="Tisserant E."/>
            <person name="Veneault-Fourrey C."/>
            <person name="Joly D.L."/>
            <person name="Hacquard S."/>
            <person name="Amselem J."/>
            <person name="Cantarel B.L."/>
            <person name="Chiu R."/>
            <person name="Coutinho P.M."/>
            <person name="Feau N."/>
            <person name="Field M."/>
            <person name="Frey P."/>
            <person name="Gelhaye E."/>
            <person name="Goldberg J."/>
            <person name="Grabherr M.G."/>
            <person name="Kodira C.D."/>
            <person name="Kohler A."/>
            <person name="Kuees U."/>
            <person name="Lindquist E.A."/>
            <person name="Lucas S.M."/>
            <person name="Mago R."/>
            <person name="Mauceli E."/>
            <person name="Morin E."/>
            <person name="Murat C."/>
            <person name="Pangilinan J.L."/>
            <person name="Park R."/>
            <person name="Pearson M."/>
            <person name="Quesneville H."/>
            <person name="Rouhier N."/>
            <person name="Sakthikumar S."/>
            <person name="Salamov A.A."/>
            <person name="Schmutz J."/>
            <person name="Selles B."/>
            <person name="Shapiro H."/>
            <person name="Tanguay P."/>
            <person name="Tuskan G.A."/>
            <person name="Henrissat B."/>
            <person name="Van de Peer Y."/>
            <person name="Rouze P."/>
            <person name="Ellis J.G."/>
            <person name="Dodds P.N."/>
            <person name="Schein J.E."/>
            <person name="Zhong S."/>
            <person name="Hamelin R.C."/>
            <person name="Grigoriev I.V."/>
            <person name="Szabo L.J."/>
            <person name="Martin F."/>
        </authorList>
    </citation>
    <scope>NUCLEOTIDE SEQUENCE [LARGE SCALE GENOMIC DNA]</scope>
    <source>
        <strain evidence="10">98AG31 / pathotype 3-4-7</strain>
    </source>
</reference>
<dbReference type="STRING" id="747676.F4RME9"/>
<proteinExistence type="inferred from homology"/>